<name>A0A0C2WWU4_SERVB</name>
<feature type="compositionally biased region" description="Polar residues" evidence="1">
    <location>
        <begin position="98"/>
        <end position="123"/>
    </location>
</feature>
<feature type="compositionally biased region" description="Low complexity" evidence="1">
    <location>
        <begin position="124"/>
        <end position="138"/>
    </location>
</feature>
<dbReference type="HOGENOM" id="CLU_2039501_0_0_1"/>
<feature type="region of interest" description="Disordered" evidence="1">
    <location>
        <begin position="14"/>
        <end position="33"/>
    </location>
</feature>
<dbReference type="AlphaFoldDB" id="A0A0C2WWU4"/>
<reference evidence="2 3" key="1">
    <citation type="submission" date="2014-04" db="EMBL/GenBank/DDBJ databases">
        <authorList>
            <consortium name="DOE Joint Genome Institute"/>
            <person name="Kuo A."/>
            <person name="Zuccaro A."/>
            <person name="Kohler A."/>
            <person name="Nagy L.G."/>
            <person name="Floudas D."/>
            <person name="Copeland A."/>
            <person name="Barry K.W."/>
            <person name="Cichocki N."/>
            <person name="Veneault-Fourrey C."/>
            <person name="LaButti K."/>
            <person name="Lindquist E.A."/>
            <person name="Lipzen A."/>
            <person name="Lundell T."/>
            <person name="Morin E."/>
            <person name="Murat C."/>
            <person name="Sun H."/>
            <person name="Tunlid A."/>
            <person name="Henrissat B."/>
            <person name="Grigoriev I.V."/>
            <person name="Hibbett D.S."/>
            <person name="Martin F."/>
            <person name="Nordberg H.P."/>
            <person name="Cantor M.N."/>
            <person name="Hua S.X."/>
        </authorList>
    </citation>
    <scope>NUCLEOTIDE SEQUENCE [LARGE SCALE GENOMIC DNA]</scope>
    <source>
        <strain evidence="2 3">MAFF 305830</strain>
    </source>
</reference>
<dbReference type="Proteomes" id="UP000054097">
    <property type="component" value="Unassembled WGS sequence"/>
</dbReference>
<feature type="region of interest" description="Disordered" evidence="1">
    <location>
        <begin position="92"/>
        <end position="138"/>
    </location>
</feature>
<organism evidence="2 3">
    <name type="scientific">Serendipita vermifera MAFF 305830</name>
    <dbReference type="NCBI Taxonomy" id="933852"/>
    <lineage>
        <taxon>Eukaryota</taxon>
        <taxon>Fungi</taxon>
        <taxon>Dikarya</taxon>
        <taxon>Basidiomycota</taxon>
        <taxon>Agaricomycotina</taxon>
        <taxon>Agaricomycetes</taxon>
        <taxon>Sebacinales</taxon>
        <taxon>Serendipitaceae</taxon>
        <taxon>Serendipita</taxon>
    </lineage>
</organism>
<gene>
    <name evidence="2" type="ORF">M408DRAFT_299966</name>
</gene>
<accession>A0A0C2WWU4</accession>
<evidence type="ECO:0000256" key="1">
    <source>
        <dbReference type="SAM" id="MobiDB-lite"/>
    </source>
</evidence>
<evidence type="ECO:0000313" key="2">
    <source>
        <dbReference type="EMBL" id="KIM21832.1"/>
    </source>
</evidence>
<protein>
    <submittedName>
        <fullName evidence="2">Uncharacterized protein</fullName>
    </submittedName>
</protein>
<keyword evidence="3" id="KW-1185">Reference proteome</keyword>
<dbReference type="EMBL" id="KN824370">
    <property type="protein sequence ID" value="KIM21832.1"/>
    <property type="molecule type" value="Genomic_DNA"/>
</dbReference>
<sequence length="138" mass="14501">MPFTVVASSLPASTQAPTKLDGNFSAPSEYPEQPKAFPEMKLSLFAGTETSCDAHGLAQRLRGGGGICWCSWANMFTCGLCATKSDVAQERANPIPTKPTTRPNPATPGTTGQRLITGQSANTGQRAAAGQRGYGYVY</sequence>
<reference evidence="3" key="2">
    <citation type="submission" date="2015-01" db="EMBL/GenBank/DDBJ databases">
        <title>Evolutionary Origins and Diversification of the Mycorrhizal Mutualists.</title>
        <authorList>
            <consortium name="DOE Joint Genome Institute"/>
            <consortium name="Mycorrhizal Genomics Consortium"/>
            <person name="Kohler A."/>
            <person name="Kuo A."/>
            <person name="Nagy L.G."/>
            <person name="Floudas D."/>
            <person name="Copeland A."/>
            <person name="Barry K.W."/>
            <person name="Cichocki N."/>
            <person name="Veneault-Fourrey C."/>
            <person name="LaButti K."/>
            <person name="Lindquist E.A."/>
            <person name="Lipzen A."/>
            <person name="Lundell T."/>
            <person name="Morin E."/>
            <person name="Murat C."/>
            <person name="Riley R."/>
            <person name="Ohm R."/>
            <person name="Sun H."/>
            <person name="Tunlid A."/>
            <person name="Henrissat B."/>
            <person name="Grigoriev I.V."/>
            <person name="Hibbett D.S."/>
            <person name="Martin F."/>
        </authorList>
    </citation>
    <scope>NUCLEOTIDE SEQUENCE [LARGE SCALE GENOMIC DNA]</scope>
    <source>
        <strain evidence="3">MAFF 305830</strain>
    </source>
</reference>
<proteinExistence type="predicted"/>
<evidence type="ECO:0000313" key="3">
    <source>
        <dbReference type="Proteomes" id="UP000054097"/>
    </source>
</evidence>